<dbReference type="InterPro" id="IPR024524">
    <property type="entry name" value="DUF3800"/>
</dbReference>
<dbReference type="AlphaFoldDB" id="A0A9D5KAT0"/>
<protein>
    <submittedName>
        <fullName evidence="1">DUF3800 domain-containing protein</fullName>
    </submittedName>
</protein>
<gene>
    <name evidence="1" type="ORF">GF359_10095</name>
</gene>
<name>A0A9D5KAT0_UNCW3</name>
<evidence type="ECO:0000313" key="1">
    <source>
        <dbReference type="EMBL" id="MBD3365551.1"/>
    </source>
</evidence>
<dbReference type="Proteomes" id="UP000630660">
    <property type="component" value="Unassembled WGS sequence"/>
</dbReference>
<evidence type="ECO:0000313" key="2">
    <source>
        <dbReference type="Proteomes" id="UP000630660"/>
    </source>
</evidence>
<dbReference type="EMBL" id="WJKJ01000335">
    <property type="protein sequence ID" value="MBD3365551.1"/>
    <property type="molecule type" value="Genomic_DNA"/>
</dbReference>
<comment type="caution">
    <text evidence="1">The sequence shown here is derived from an EMBL/GenBank/DDBJ whole genome shotgun (WGS) entry which is preliminary data.</text>
</comment>
<proteinExistence type="predicted"/>
<organism evidence="1 2">
    <name type="scientific">candidate division WOR-3 bacterium</name>
    <dbReference type="NCBI Taxonomy" id="2052148"/>
    <lineage>
        <taxon>Bacteria</taxon>
        <taxon>Bacteria division WOR-3</taxon>
    </lineage>
</organism>
<accession>A0A9D5KAT0</accession>
<sequence>MINVVVDKQGKTGKYDDFEKAWEALSQRFENTIVNQNFPGSRHPDEKGMTFPVNTDNKKLIKILRRMRRYNPIPMQKKYGTGYRQMPLKSVIEDPNFKDSAHSYYVQATDMCAYLLRQKIKPNSIMGSKSRRNLFLKLMPILCKEASSNDPYGIVWLQKSPEGFYTLWKESYT</sequence>
<dbReference type="Pfam" id="PF12686">
    <property type="entry name" value="DUF3800"/>
    <property type="match status" value="1"/>
</dbReference>
<reference evidence="1" key="1">
    <citation type="submission" date="2019-11" db="EMBL/GenBank/DDBJ databases">
        <title>Microbial mats filling the niche in hypersaline microbial mats.</title>
        <authorList>
            <person name="Wong H.L."/>
            <person name="Macleod F.I."/>
            <person name="White R.A. III"/>
            <person name="Burns B.P."/>
        </authorList>
    </citation>
    <scope>NUCLEOTIDE SEQUENCE</scope>
    <source>
        <strain evidence="1">Bin_327</strain>
    </source>
</reference>